<dbReference type="GO" id="GO:0003824">
    <property type="term" value="F:catalytic activity"/>
    <property type="evidence" value="ECO:0007669"/>
    <property type="project" value="InterPro"/>
</dbReference>
<gene>
    <name evidence="1" type="ordered locus">RPE_1797</name>
</gene>
<dbReference type="AlphaFoldDB" id="Q07QN9"/>
<sequence>MADLAFTLVTTKGETPLTLPIQQAVIAGWTGRDPVARDKHIAELELIGIARPATKPIYYRVAASRLTTADRIEVSGAESSGEVEFVLIAAPGRMYVTVGSDHTDRKVERYGVTVSKQMCDKPIAAQLWDYAELAGHWDQIVLRAHAVIDGAKVLYQEGRLEGVLPVAELIAKGFDGTELPEGVAMFGGTMPAKGGVRPATRFEIEIEDPVLKRSIRHGYDIEALPILG</sequence>
<dbReference type="OrthoDB" id="9792678at2"/>
<proteinExistence type="predicted"/>
<dbReference type="InterPro" id="IPR036663">
    <property type="entry name" value="Fumarylacetoacetase_C_sf"/>
</dbReference>
<evidence type="ECO:0000313" key="1">
    <source>
        <dbReference type="EMBL" id="ABJ05745.1"/>
    </source>
</evidence>
<protein>
    <recommendedName>
        <fullName evidence="2">DUF2848 domain-containing protein</fullName>
    </recommendedName>
</protein>
<dbReference type="EMBL" id="CP000463">
    <property type="protein sequence ID" value="ABJ05745.1"/>
    <property type="molecule type" value="Genomic_DNA"/>
</dbReference>
<evidence type="ECO:0008006" key="2">
    <source>
        <dbReference type="Google" id="ProtNLM"/>
    </source>
</evidence>
<dbReference type="eggNOG" id="COG0179">
    <property type="taxonomic scope" value="Bacteria"/>
</dbReference>
<dbReference type="SUPFAM" id="SSF56529">
    <property type="entry name" value="FAH"/>
    <property type="match status" value="1"/>
</dbReference>
<name>Q07QN9_RHOP5</name>
<dbReference type="HOGENOM" id="CLU_074521_0_0_5"/>
<dbReference type="InterPro" id="IPR021269">
    <property type="entry name" value="DUF2848"/>
</dbReference>
<dbReference type="STRING" id="316055.RPE_1797"/>
<dbReference type="KEGG" id="rpe:RPE_1797"/>
<accession>Q07QN9</accession>
<dbReference type="Pfam" id="PF11010">
    <property type="entry name" value="DUF2848"/>
    <property type="match status" value="1"/>
</dbReference>
<reference evidence="1" key="1">
    <citation type="submission" date="2006-09" db="EMBL/GenBank/DDBJ databases">
        <title>Complete sequence of Rhodopseudomonas palustris BisA53.</title>
        <authorList>
            <consortium name="US DOE Joint Genome Institute"/>
            <person name="Copeland A."/>
            <person name="Lucas S."/>
            <person name="Lapidus A."/>
            <person name="Barry K."/>
            <person name="Detter J.C."/>
            <person name="Glavina del Rio T."/>
            <person name="Hammon N."/>
            <person name="Israni S."/>
            <person name="Dalin E."/>
            <person name="Tice H."/>
            <person name="Pitluck S."/>
            <person name="Chain P."/>
            <person name="Malfatti S."/>
            <person name="Shin M."/>
            <person name="Vergez L."/>
            <person name="Schmutz J."/>
            <person name="Larimer F."/>
            <person name="Land M."/>
            <person name="Hauser L."/>
            <person name="Pelletier D.A."/>
            <person name="Kyrpides N."/>
            <person name="Kim E."/>
            <person name="Harwood C.S."/>
            <person name="Oda Y."/>
            <person name="Richardson P."/>
        </authorList>
    </citation>
    <scope>NUCLEOTIDE SEQUENCE [LARGE SCALE GENOMIC DNA]</scope>
    <source>
        <strain evidence="1">BisA53</strain>
    </source>
</reference>
<organism evidence="1">
    <name type="scientific">Rhodopseudomonas palustris (strain BisA53)</name>
    <dbReference type="NCBI Taxonomy" id="316055"/>
    <lineage>
        <taxon>Bacteria</taxon>
        <taxon>Pseudomonadati</taxon>
        <taxon>Pseudomonadota</taxon>
        <taxon>Alphaproteobacteria</taxon>
        <taxon>Hyphomicrobiales</taxon>
        <taxon>Nitrobacteraceae</taxon>
        <taxon>Rhodopseudomonas</taxon>
    </lineage>
</organism>